<keyword evidence="2" id="KW-1185">Reference proteome</keyword>
<dbReference type="EMBL" id="MLCO01000127">
    <property type="protein sequence ID" value="ONG52939.1"/>
    <property type="molecule type" value="Genomic_DNA"/>
</dbReference>
<gene>
    <name evidence="1" type="ORF">BKE38_13820</name>
</gene>
<proteinExistence type="predicted"/>
<dbReference type="InterPro" id="IPR011049">
    <property type="entry name" value="Serralysin-like_metalloprot_C"/>
</dbReference>
<evidence type="ECO:0000313" key="1">
    <source>
        <dbReference type="EMBL" id="ONG52939.1"/>
    </source>
</evidence>
<dbReference type="AlphaFoldDB" id="A0A1V2H167"/>
<dbReference type="Proteomes" id="UP000188879">
    <property type="component" value="Unassembled WGS sequence"/>
</dbReference>
<name>A0A1V2H167_9PROT</name>
<dbReference type="RefSeq" id="WP_076957936.1">
    <property type="nucleotide sequence ID" value="NZ_MLCO01000127.1"/>
</dbReference>
<dbReference type="Gene3D" id="2.150.10.10">
    <property type="entry name" value="Serralysin-like metalloprotease, C-terminal"/>
    <property type="match status" value="1"/>
</dbReference>
<dbReference type="SUPFAM" id="SSF51120">
    <property type="entry name" value="beta-Roll"/>
    <property type="match status" value="1"/>
</dbReference>
<dbReference type="PRINTS" id="PR00313">
    <property type="entry name" value="CABNDNGRPT"/>
</dbReference>
<accession>A0A1V2H167</accession>
<sequence length="342" mass="35652">MSTAITTLSGGRIIAGGPGDDTYTVTDPADQIIEAPGGGIDTVETWVSGYTLAENVENLTLTGETWSTGTGNALDNVITGNDRPNILDGGAGDDILVGSGSPHEAGHVIPRGDTFIIRAGEGSDTILDFHPGNDGGDLITLPGFDFRSLAGLLATATEADGAVLFHLSATQTLTVRGATALHAADFTARDFDLTASFTEAPQLATDAQGRAVAVLTGRAEIYAPTPDEQYTLVYIKDAEGTKLGEAVTDASGVWHFTTGPLAEGLHGFTATAVEAKRSPDDGEMHFFELSTSDVASVTLRGDTPVDPPLDPSLYPPRPFYTSPIPPYSCSPRTPSSLFIIKN</sequence>
<comment type="caution">
    <text evidence="1">The sequence shown here is derived from an EMBL/GenBank/DDBJ whole genome shotgun (WGS) entry which is preliminary data.</text>
</comment>
<dbReference type="Gene3D" id="3.30.420.430">
    <property type="match status" value="1"/>
</dbReference>
<evidence type="ECO:0000313" key="2">
    <source>
        <dbReference type="Proteomes" id="UP000188879"/>
    </source>
</evidence>
<reference evidence="1 2" key="1">
    <citation type="submission" date="2016-10" db="EMBL/GenBank/DDBJ databases">
        <title>Draft Genome sequence of Roseomonas sp. strain M3.</title>
        <authorList>
            <person name="Subhash Y."/>
            <person name="Lee S."/>
        </authorList>
    </citation>
    <scope>NUCLEOTIDE SEQUENCE [LARGE SCALE GENOMIC DNA]</scope>
    <source>
        <strain evidence="1 2">M3</strain>
    </source>
</reference>
<evidence type="ECO:0008006" key="3">
    <source>
        <dbReference type="Google" id="ProtNLM"/>
    </source>
</evidence>
<protein>
    <recommendedName>
        <fullName evidence="3">Bacterial Ig-like domain-containing protein</fullName>
    </recommendedName>
</protein>
<dbReference type="OrthoDB" id="7230458at2"/>
<organism evidence="1 2">
    <name type="scientific">Teichococcus deserti</name>
    <dbReference type="NCBI Taxonomy" id="1817963"/>
    <lineage>
        <taxon>Bacteria</taxon>
        <taxon>Pseudomonadati</taxon>
        <taxon>Pseudomonadota</taxon>
        <taxon>Alphaproteobacteria</taxon>
        <taxon>Acetobacterales</taxon>
        <taxon>Roseomonadaceae</taxon>
        <taxon>Roseomonas</taxon>
    </lineage>
</organism>